<keyword evidence="4" id="KW-0732">Signal</keyword>
<gene>
    <name evidence="9" type="ORF">EDC22_105165</name>
</gene>
<dbReference type="InterPro" id="IPR006143">
    <property type="entry name" value="RND_pump_MFP"/>
</dbReference>
<feature type="chain" id="PRO_5020384487" evidence="4">
    <location>
        <begin position="25"/>
        <end position="400"/>
    </location>
</feature>
<evidence type="ECO:0000313" key="10">
    <source>
        <dbReference type="Proteomes" id="UP000295678"/>
    </source>
</evidence>
<reference evidence="9 10" key="1">
    <citation type="submission" date="2019-03" db="EMBL/GenBank/DDBJ databases">
        <title>Genomic Encyclopedia of Type Strains, Phase IV (KMG-IV): sequencing the most valuable type-strain genomes for metagenomic binning, comparative biology and taxonomic classification.</title>
        <authorList>
            <person name="Goeker M."/>
        </authorList>
    </citation>
    <scope>NUCLEOTIDE SEQUENCE [LARGE SCALE GENOMIC DNA]</scope>
    <source>
        <strain evidence="9 10">DSM 19345</strain>
    </source>
</reference>
<dbReference type="Gene3D" id="2.40.50.100">
    <property type="match status" value="1"/>
</dbReference>
<feature type="signal peptide" evidence="4">
    <location>
        <begin position="1"/>
        <end position="24"/>
    </location>
</feature>
<feature type="domain" description="Multidrug resistance protein MdtA-like alpha-helical hairpin" evidence="5">
    <location>
        <begin position="111"/>
        <end position="187"/>
    </location>
</feature>
<feature type="domain" description="Multidrug resistance protein MdtA-like beta-barrel" evidence="7">
    <location>
        <begin position="223"/>
        <end position="319"/>
    </location>
</feature>
<evidence type="ECO:0000256" key="1">
    <source>
        <dbReference type="ARBA" id="ARBA00004196"/>
    </source>
</evidence>
<dbReference type="Pfam" id="PF25967">
    <property type="entry name" value="RND-MFP_C"/>
    <property type="match status" value="1"/>
</dbReference>
<feature type="domain" description="Multidrug resistance protein MdtA-like C-terminal permuted SH3" evidence="8">
    <location>
        <begin position="326"/>
        <end position="384"/>
    </location>
</feature>
<dbReference type="InterPro" id="IPR058625">
    <property type="entry name" value="MdtA-like_BSH"/>
</dbReference>
<comment type="caution">
    <text evidence="9">The sequence shown here is derived from an EMBL/GenBank/DDBJ whole genome shotgun (WGS) entry which is preliminary data.</text>
</comment>
<evidence type="ECO:0000256" key="4">
    <source>
        <dbReference type="SAM" id="SignalP"/>
    </source>
</evidence>
<evidence type="ECO:0000259" key="8">
    <source>
        <dbReference type="Pfam" id="PF25967"/>
    </source>
</evidence>
<dbReference type="Pfam" id="PF25917">
    <property type="entry name" value="BSH_RND"/>
    <property type="match status" value="1"/>
</dbReference>
<evidence type="ECO:0000313" key="9">
    <source>
        <dbReference type="EMBL" id="TCT10666.1"/>
    </source>
</evidence>
<dbReference type="RefSeq" id="WP_207903750.1">
    <property type="nucleotide sequence ID" value="NZ_SMAK01000005.1"/>
</dbReference>
<evidence type="ECO:0000259" key="5">
    <source>
        <dbReference type="Pfam" id="PF25876"/>
    </source>
</evidence>
<dbReference type="InterPro" id="IPR058624">
    <property type="entry name" value="MdtA-like_HH"/>
</dbReference>
<dbReference type="Gene3D" id="2.40.420.20">
    <property type="match status" value="1"/>
</dbReference>
<feature type="domain" description="Multidrug resistance protein MdtA-like barrel-sandwich hybrid" evidence="6">
    <location>
        <begin position="64"/>
        <end position="219"/>
    </location>
</feature>
<dbReference type="GO" id="GO:0022857">
    <property type="term" value="F:transmembrane transporter activity"/>
    <property type="evidence" value="ECO:0007669"/>
    <property type="project" value="InterPro"/>
</dbReference>
<dbReference type="NCBIfam" id="TIGR01730">
    <property type="entry name" value="RND_mfp"/>
    <property type="match status" value="1"/>
</dbReference>
<dbReference type="AlphaFoldDB" id="A0A4R3MBF9"/>
<dbReference type="Gene3D" id="1.10.287.470">
    <property type="entry name" value="Helix hairpin bin"/>
    <property type="match status" value="1"/>
</dbReference>
<keyword evidence="10" id="KW-1185">Reference proteome</keyword>
<evidence type="ECO:0000259" key="6">
    <source>
        <dbReference type="Pfam" id="PF25917"/>
    </source>
</evidence>
<dbReference type="InterPro" id="IPR058627">
    <property type="entry name" value="MdtA-like_C"/>
</dbReference>
<evidence type="ECO:0000259" key="7">
    <source>
        <dbReference type="Pfam" id="PF25944"/>
    </source>
</evidence>
<evidence type="ECO:0000256" key="3">
    <source>
        <dbReference type="SAM" id="Coils"/>
    </source>
</evidence>
<dbReference type="PANTHER" id="PTHR30158:SF3">
    <property type="entry name" value="MULTIDRUG EFFLUX PUMP SUBUNIT ACRA-RELATED"/>
    <property type="match status" value="1"/>
</dbReference>
<name>A0A4R3MBF9_9HYPH</name>
<protein>
    <submittedName>
        <fullName evidence="9">Membrane fusion protein (Multidrug efflux system)</fullName>
    </submittedName>
</protein>
<dbReference type="GO" id="GO:0030313">
    <property type="term" value="C:cell envelope"/>
    <property type="evidence" value="ECO:0007669"/>
    <property type="project" value="UniProtKB-SubCell"/>
</dbReference>
<dbReference type="Pfam" id="PF25876">
    <property type="entry name" value="HH_MFP_RND"/>
    <property type="match status" value="1"/>
</dbReference>
<dbReference type="Pfam" id="PF25944">
    <property type="entry name" value="Beta-barrel_RND"/>
    <property type="match status" value="1"/>
</dbReference>
<accession>A0A4R3MBF9</accession>
<dbReference type="InterPro" id="IPR058626">
    <property type="entry name" value="MdtA-like_b-barrel"/>
</dbReference>
<evidence type="ECO:0000256" key="2">
    <source>
        <dbReference type="ARBA" id="ARBA00009477"/>
    </source>
</evidence>
<dbReference type="Proteomes" id="UP000295678">
    <property type="component" value="Unassembled WGS sequence"/>
</dbReference>
<comment type="subcellular location">
    <subcellularLocation>
        <location evidence="1">Cell envelope</location>
    </subcellularLocation>
</comment>
<dbReference type="EMBL" id="SMAK01000005">
    <property type="protein sequence ID" value="TCT10666.1"/>
    <property type="molecule type" value="Genomic_DNA"/>
</dbReference>
<comment type="similarity">
    <text evidence="2">Belongs to the membrane fusion protein (MFP) (TC 8.A.1) family.</text>
</comment>
<dbReference type="GO" id="GO:0005886">
    <property type="term" value="C:plasma membrane"/>
    <property type="evidence" value="ECO:0007669"/>
    <property type="project" value="TreeGrafter"/>
</dbReference>
<keyword evidence="3" id="KW-0175">Coiled coil</keyword>
<dbReference type="Gene3D" id="2.40.30.170">
    <property type="match status" value="1"/>
</dbReference>
<dbReference type="GO" id="GO:0046677">
    <property type="term" value="P:response to antibiotic"/>
    <property type="evidence" value="ECO:0007669"/>
    <property type="project" value="TreeGrafter"/>
</dbReference>
<sequence length="400" mass="41950">MNRSRMALGALYAAVAMAAMPADAQQAQTREQSTPPPAVIVAPVKEQQISQTAQYVGRVQAIQQTDLKARVEGFLEAVDFQEGALVTSGQLLYQIETGPYEAALAGAQAALAAAQAARAGAQAALDQADLTLERQKALLKSNTVSQAVVDQAQAARNEAYANLQAAEAQIASANAQIQTAELNLSYTKVISPISGRIGKTSYTVGNLVSPASGTLATVVQMDPIRVVFSIAEREYVEVVEKVHARSNAGSPDPEGDVRDDFVPGLVLPNGQDYATKGKISFVDNRVDPQTGTIAVYADFANPSYVLVPGQFVTVTVEIGQPQTLPVIPAGAVLQDRQGPYVLVVGSDDRAEIRRIETAKKTASGWAVSKGLTAGEVIIVDGIQKVKPGMVVNPQAAGSAS</sequence>
<organism evidence="9 10">
    <name type="scientific">Tepidamorphus gemmatus</name>
    <dbReference type="NCBI Taxonomy" id="747076"/>
    <lineage>
        <taxon>Bacteria</taxon>
        <taxon>Pseudomonadati</taxon>
        <taxon>Pseudomonadota</taxon>
        <taxon>Alphaproteobacteria</taxon>
        <taxon>Hyphomicrobiales</taxon>
        <taxon>Tepidamorphaceae</taxon>
        <taxon>Tepidamorphus</taxon>
    </lineage>
</organism>
<feature type="coiled-coil region" evidence="3">
    <location>
        <begin position="149"/>
        <end position="183"/>
    </location>
</feature>
<proteinExistence type="inferred from homology"/>
<dbReference type="PANTHER" id="PTHR30158">
    <property type="entry name" value="ACRA/E-RELATED COMPONENT OF DRUG EFFLUX TRANSPORTER"/>
    <property type="match status" value="1"/>
</dbReference>
<dbReference type="SUPFAM" id="SSF111369">
    <property type="entry name" value="HlyD-like secretion proteins"/>
    <property type="match status" value="1"/>
</dbReference>